<dbReference type="InterPro" id="IPR003439">
    <property type="entry name" value="ABC_transporter-like_ATP-bd"/>
</dbReference>
<evidence type="ECO:0000313" key="7">
    <source>
        <dbReference type="EMBL" id="MBF4553591.1"/>
    </source>
</evidence>
<dbReference type="InterPro" id="IPR017871">
    <property type="entry name" value="ABC_transporter-like_CS"/>
</dbReference>
<dbReference type="InterPro" id="IPR050763">
    <property type="entry name" value="ABC_transporter_ATP-binding"/>
</dbReference>
<evidence type="ECO:0000256" key="3">
    <source>
        <dbReference type="ARBA" id="ARBA00022741"/>
    </source>
</evidence>
<keyword evidence="2" id="KW-0813">Transport</keyword>
<dbReference type="Gene3D" id="3.40.50.300">
    <property type="entry name" value="P-loop containing nucleotide triphosphate hydrolases"/>
    <property type="match status" value="1"/>
</dbReference>
<proteinExistence type="predicted"/>
<name>A0ABR9ZJH8_9CORY</name>
<keyword evidence="8" id="KW-1185">Reference proteome</keyword>
<evidence type="ECO:0000259" key="6">
    <source>
        <dbReference type="PROSITE" id="PS50893"/>
    </source>
</evidence>
<dbReference type="SUPFAM" id="SSF52540">
    <property type="entry name" value="P-loop containing nucleoside triphosphate hydrolases"/>
    <property type="match status" value="1"/>
</dbReference>
<organism evidence="7 8">
    <name type="scientific">Corynebacterium suicordis DSM 45110</name>
    <dbReference type="NCBI Taxonomy" id="1121369"/>
    <lineage>
        <taxon>Bacteria</taxon>
        <taxon>Bacillati</taxon>
        <taxon>Actinomycetota</taxon>
        <taxon>Actinomycetes</taxon>
        <taxon>Mycobacteriales</taxon>
        <taxon>Corynebacteriaceae</taxon>
        <taxon>Corynebacterium</taxon>
    </lineage>
</organism>
<evidence type="ECO:0000256" key="5">
    <source>
        <dbReference type="ARBA" id="ARBA00023251"/>
    </source>
</evidence>
<dbReference type="PROSITE" id="PS00211">
    <property type="entry name" value="ABC_TRANSPORTER_1"/>
    <property type="match status" value="1"/>
</dbReference>
<keyword evidence="5" id="KW-0046">Antibiotic resistance</keyword>
<dbReference type="SMART" id="SM00382">
    <property type="entry name" value="AAA"/>
    <property type="match status" value="1"/>
</dbReference>
<accession>A0ABR9ZJH8</accession>
<protein>
    <submittedName>
        <fullName evidence="7">ABC transporter ATP-binding protein</fullName>
    </submittedName>
</protein>
<comment type="caution">
    <text evidence="7">The sequence shown here is derived from an EMBL/GenBank/DDBJ whole genome shotgun (WGS) entry which is preliminary data.</text>
</comment>
<dbReference type="RefSeq" id="WP_194556376.1">
    <property type="nucleotide sequence ID" value="NZ_JADKMY010000001.1"/>
</dbReference>
<dbReference type="GO" id="GO:0005524">
    <property type="term" value="F:ATP binding"/>
    <property type="evidence" value="ECO:0007669"/>
    <property type="project" value="UniProtKB-KW"/>
</dbReference>
<evidence type="ECO:0000256" key="2">
    <source>
        <dbReference type="ARBA" id="ARBA00022448"/>
    </source>
</evidence>
<dbReference type="EMBL" id="JADKMY010000001">
    <property type="protein sequence ID" value="MBF4553591.1"/>
    <property type="molecule type" value="Genomic_DNA"/>
</dbReference>
<dbReference type="PANTHER" id="PTHR42711">
    <property type="entry name" value="ABC TRANSPORTER ATP-BINDING PROTEIN"/>
    <property type="match status" value="1"/>
</dbReference>
<dbReference type="PANTHER" id="PTHR42711:SF16">
    <property type="entry name" value="ABC TRANSPORTER ATP-BINDING PROTEIN"/>
    <property type="match status" value="1"/>
</dbReference>
<dbReference type="InterPro" id="IPR027417">
    <property type="entry name" value="P-loop_NTPase"/>
</dbReference>
<evidence type="ECO:0000313" key="8">
    <source>
        <dbReference type="Proteomes" id="UP000635902"/>
    </source>
</evidence>
<sequence>MTEANHTPPAASDAPEVLQLRGVRKSFGENTAVDGLDLTLHRGEVLALLGPNGAGKTTTVEMCEGFLVPDSGTVRVLGMDPAHHTDEVRSRIGVMLQGGGAYPGVRVGEMLELVASYSRNPLDTEWLLETVGLASNKKTPYRRLSGGQQQRLSLACALVGRPELIFLDEPTAGLDAQSRLVVWDLVRSLKRDGVTVVLTTHLMDEAEALADQVVIIDRGTVVAEGTPAQLTSGNAAETRSQHVVSLMVDGPLDVTELRQELTNSQSAAEASIEAQQEDTNHPGGQHVWKITMTELTPQTIADIAAAVARQGLLLQRLEVDKQSLEDVFLSITGREIR</sequence>
<gene>
    <name evidence="7" type="ORF">IRY30_05785</name>
</gene>
<dbReference type="InterPro" id="IPR003593">
    <property type="entry name" value="AAA+_ATPase"/>
</dbReference>
<dbReference type="PROSITE" id="PS50893">
    <property type="entry name" value="ABC_TRANSPORTER_2"/>
    <property type="match status" value="1"/>
</dbReference>
<keyword evidence="3" id="KW-0547">Nucleotide-binding</keyword>
<evidence type="ECO:0000256" key="4">
    <source>
        <dbReference type="ARBA" id="ARBA00022840"/>
    </source>
</evidence>
<evidence type="ECO:0000256" key="1">
    <source>
        <dbReference type="ARBA" id="ARBA00004202"/>
    </source>
</evidence>
<reference evidence="7 8" key="1">
    <citation type="submission" date="2020-10" db="EMBL/GenBank/DDBJ databases">
        <title>Novel species in genus Corynebacterium.</title>
        <authorList>
            <person name="Zhang G."/>
        </authorList>
    </citation>
    <scope>NUCLEOTIDE SEQUENCE [LARGE SCALE GENOMIC DNA]</scope>
    <source>
        <strain evidence="7 8">DSM 45110</strain>
    </source>
</reference>
<keyword evidence="4 7" id="KW-0067">ATP-binding</keyword>
<dbReference type="CDD" id="cd03230">
    <property type="entry name" value="ABC_DR_subfamily_A"/>
    <property type="match status" value="1"/>
</dbReference>
<comment type="subcellular location">
    <subcellularLocation>
        <location evidence="1">Cell membrane</location>
        <topology evidence="1">Peripheral membrane protein</topology>
    </subcellularLocation>
</comment>
<feature type="domain" description="ABC transporter" evidence="6">
    <location>
        <begin position="18"/>
        <end position="243"/>
    </location>
</feature>
<dbReference type="Pfam" id="PF00005">
    <property type="entry name" value="ABC_tran"/>
    <property type="match status" value="1"/>
</dbReference>
<dbReference type="Proteomes" id="UP000635902">
    <property type="component" value="Unassembled WGS sequence"/>
</dbReference>